<name>A0A7Y9WWD5_9BURK</name>
<keyword evidence="6" id="KW-1185">Reference proteome</keyword>
<dbReference type="InterPro" id="IPR045857">
    <property type="entry name" value="O16G_dom_2"/>
</dbReference>
<organism evidence="5 6">
    <name type="scientific">Paraburkholderia bryophila</name>
    <dbReference type="NCBI Taxonomy" id="420952"/>
    <lineage>
        <taxon>Bacteria</taxon>
        <taxon>Pseudomonadati</taxon>
        <taxon>Pseudomonadota</taxon>
        <taxon>Betaproteobacteria</taxon>
        <taxon>Burkholderiales</taxon>
        <taxon>Burkholderiaceae</taxon>
        <taxon>Paraburkholderia</taxon>
    </lineage>
</organism>
<comment type="similarity">
    <text evidence="1">Belongs to the glycosyl hydrolase 13 family.</text>
</comment>
<evidence type="ECO:0000313" key="5">
    <source>
        <dbReference type="EMBL" id="NYH27188.1"/>
    </source>
</evidence>
<dbReference type="InterPro" id="IPR013780">
    <property type="entry name" value="Glyco_hydro_b"/>
</dbReference>
<dbReference type="Pfam" id="PF00128">
    <property type="entry name" value="Alpha-amylase"/>
    <property type="match status" value="1"/>
</dbReference>
<keyword evidence="3 5" id="KW-0326">Glycosidase</keyword>
<evidence type="ECO:0000313" key="6">
    <source>
        <dbReference type="Proteomes" id="UP000540929"/>
    </source>
</evidence>
<evidence type="ECO:0000256" key="2">
    <source>
        <dbReference type="ARBA" id="ARBA00022801"/>
    </source>
</evidence>
<dbReference type="InterPro" id="IPR006047">
    <property type="entry name" value="GH13_cat_dom"/>
</dbReference>
<dbReference type="EMBL" id="JACCAS010000002">
    <property type="protein sequence ID" value="NYH27188.1"/>
    <property type="molecule type" value="Genomic_DNA"/>
</dbReference>
<dbReference type="CDD" id="cd11330">
    <property type="entry name" value="AmyAc_OligoGlu"/>
    <property type="match status" value="1"/>
</dbReference>
<dbReference type="SUPFAM" id="SSF51445">
    <property type="entry name" value="(Trans)glycosidases"/>
    <property type="match status" value="1"/>
</dbReference>
<evidence type="ECO:0000256" key="1">
    <source>
        <dbReference type="ARBA" id="ARBA00008061"/>
    </source>
</evidence>
<gene>
    <name evidence="5" type="ORF">GGD40_006759</name>
</gene>
<feature type="domain" description="Glycosyl hydrolase family 13 catalytic" evidence="4">
    <location>
        <begin position="18"/>
        <end position="407"/>
    </location>
</feature>
<keyword evidence="2 5" id="KW-0378">Hydrolase</keyword>
<dbReference type="SMART" id="SM00642">
    <property type="entry name" value="Aamy"/>
    <property type="match status" value="1"/>
</dbReference>
<dbReference type="GO" id="GO:0004556">
    <property type="term" value="F:alpha-amylase activity"/>
    <property type="evidence" value="ECO:0007669"/>
    <property type="project" value="TreeGrafter"/>
</dbReference>
<reference evidence="5 6" key="1">
    <citation type="submission" date="2020-07" db="EMBL/GenBank/DDBJ databases">
        <title>Exploring microbial biodiversity for novel pathways involved in the catabolism of aromatic compounds derived from lignin.</title>
        <authorList>
            <person name="Elkins J."/>
        </authorList>
    </citation>
    <scope>NUCLEOTIDE SEQUENCE [LARGE SCALE GENOMIC DNA]</scope>
    <source>
        <strain evidence="5 6">H2C3C</strain>
    </source>
</reference>
<dbReference type="AlphaFoldDB" id="A0A7Y9WWD5"/>
<accession>A0A7Y9WWD5</accession>
<evidence type="ECO:0000259" key="4">
    <source>
        <dbReference type="SMART" id="SM00642"/>
    </source>
</evidence>
<comment type="caution">
    <text evidence="5">The sequence shown here is derived from an EMBL/GenBank/DDBJ whole genome shotgun (WGS) entry which is preliminary data.</text>
</comment>
<dbReference type="RefSeq" id="WP_179746506.1">
    <property type="nucleotide sequence ID" value="NZ_JACCAS010000002.1"/>
</dbReference>
<protein>
    <submittedName>
        <fullName evidence="5">Alpha-glucosidase</fullName>
        <ecNumber evidence="5">3.2.1.20</ecNumber>
    </submittedName>
</protein>
<dbReference type="EC" id="3.2.1.20" evidence="5"/>
<dbReference type="PANTHER" id="PTHR10357:SF179">
    <property type="entry name" value="NEUTRAL AND BASIC AMINO ACID TRANSPORT PROTEIN RBAT"/>
    <property type="match status" value="1"/>
</dbReference>
<proteinExistence type="inferred from homology"/>
<dbReference type="Gene3D" id="3.90.400.10">
    <property type="entry name" value="Oligo-1,6-glucosidase, Domain 2"/>
    <property type="match status" value="1"/>
</dbReference>
<dbReference type="SUPFAM" id="SSF51011">
    <property type="entry name" value="Glycosyl hydrolase domain"/>
    <property type="match status" value="1"/>
</dbReference>
<dbReference type="Gene3D" id="2.60.40.1180">
    <property type="entry name" value="Golgi alpha-mannosidase II"/>
    <property type="match status" value="1"/>
</dbReference>
<dbReference type="InterPro" id="IPR017853">
    <property type="entry name" value="GH"/>
</dbReference>
<dbReference type="Gene3D" id="3.20.20.80">
    <property type="entry name" value="Glycosidases"/>
    <property type="match status" value="2"/>
</dbReference>
<dbReference type="GO" id="GO:0009313">
    <property type="term" value="P:oligosaccharide catabolic process"/>
    <property type="evidence" value="ECO:0007669"/>
    <property type="project" value="TreeGrafter"/>
</dbReference>
<evidence type="ECO:0000256" key="3">
    <source>
        <dbReference type="ARBA" id="ARBA00023295"/>
    </source>
</evidence>
<dbReference type="PANTHER" id="PTHR10357">
    <property type="entry name" value="ALPHA-AMYLASE FAMILY MEMBER"/>
    <property type="match status" value="1"/>
</dbReference>
<dbReference type="FunFam" id="3.90.400.10:FF:000002">
    <property type="entry name" value="Sucrose isomerase"/>
    <property type="match status" value="1"/>
</dbReference>
<dbReference type="Proteomes" id="UP000540929">
    <property type="component" value="Unassembled WGS sequence"/>
</dbReference>
<sequence length="551" mass="62637">MQIMKKNNDWWRGAIIYQVYPRSFQDSNGDGVGDLPGIVARLDHIAGLGAEAVWLSPFFKSPMRDFGYDVSDYCDVDPLFGTLDDFDELVARARELGLKVLIDLVLSHTSDKHPWFEESRASRDNPRADWYVWADAQPDGSPPNNWLSIFGGSAWQWDTRREQYYLHNFLSSQPDLNFHCPDVQDAVLDVANFWLQRGVSGFRLDTVNFYVHDRQLRSNPAMPADQHGAGVPRNNPYARQRHLYDKTQPENLIFLNRLRRLLDAHPGAISIGEIGDDLQYPTLAAYTLGEERLHMAYVFTLLTEHCQPTYVHGVLTDYLNEARNAYVCWSLGNHDVARVVSRWQDLGGTPQQRARLLAAFLMSLPGAVCIYQGEELALPESDVPFELLQDPYGQTMWPDFKGRDGCRTPMPWEPGSNGGFSQQNPWLPVNPEHVELCATRQADDANSVLSFYRQFIAWRKQHPALHFGDMELLPVHDQVVAFRRTYAGESMLCAFNLSDRPAQYPIRLTQRLRPCDDSGFESRLGEACIELGPTQAFFAHLQADDIQSGVA</sequence>
<dbReference type="GO" id="GO:0004558">
    <property type="term" value="F:alpha-1,4-glucosidase activity"/>
    <property type="evidence" value="ECO:0007669"/>
    <property type="project" value="UniProtKB-EC"/>
</dbReference>